<accession>A0A517ZPY5</accession>
<name>A0A517ZPY5_9PLAN</name>
<dbReference type="KEGG" id="sdyn:Mal52_29820"/>
<dbReference type="PANTHER" id="PTHR35526:SF3">
    <property type="entry name" value="ANTI-SIGMA-F FACTOR RSBW"/>
    <property type="match status" value="1"/>
</dbReference>
<dbReference type="RefSeq" id="WP_231962153.1">
    <property type="nucleotide sequence ID" value="NZ_CAXBED010000380.1"/>
</dbReference>
<keyword evidence="1" id="KW-0418">Kinase</keyword>
<evidence type="ECO:0000313" key="4">
    <source>
        <dbReference type="Proteomes" id="UP000319383"/>
    </source>
</evidence>
<reference evidence="3 4" key="1">
    <citation type="submission" date="2019-02" db="EMBL/GenBank/DDBJ databases">
        <title>Deep-cultivation of Planctomycetes and their phenomic and genomic characterization uncovers novel biology.</title>
        <authorList>
            <person name="Wiegand S."/>
            <person name="Jogler M."/>
            <person name="Boedeker C."/>
            <person name="Pinto D."/>
            <person name="Vollmers J."/>
            <person name="Rivas-Marin E."/>
            <person name="Kohn T."/>
            <person name="Peeters S.H."/>
            <person name="Heuer A."/>
            <person name="Rast P."/>
            <person name="Oberbeckmann S."/>
            <person name="Bunk B."/>
            <person name="Jeske O."/>
            <person name="Meyerdierks A."/>
            <person name="Storesund J.E."/>
            <person name="Kallscheuer N."/>
            <person name="Luecker S."/>
            <person name="Lage O.M."/>
            <person name="Pohl T."/>
            <person name="Merkel B.J."/>
            <person name="Hornburger P."/>
            <person name="Mueller R.-W."/>
            <person name="Bruemmer F."/>
            <person name="Labrenz M."/>
            <person name="Spormann A.M."/>
            <person name="Op den Camp H."/>
            <person name="Overmann J."/>
            <person name="Amann R."/>
            <person name="Jetten M.S.M."/>
            <person name="Mascher T."/>
            <person name="Medema M.H."/>
            <person name="Devos D.P."/>
            <person name="Kaster A.-K."/>
            <person name="Ovreas L."/>
            <person name="Rohde M."/>
            <person name="Galperin M.Y."/>
            <person name="Jogler C."/>
        </authorList>
    </citation>
    <scope>NUCLEOTIDE SEQUENCE [LARGE SCALE GENOMIC DNA]</scope>
    <source>
        <strain evidence="3 4">Mal52</strain>
    </source>
</reference>
<keyword evidence="1" id="KW-0723">Serine/threonine-protein kinase</keyword>
<keyword evidence="1" id="KW-0808">Transferase</keyword>
<dbReference type="Gene3D" id="3.30.565.10">
    <property type="entry name" value="Histidine kinase-like ATPase, C-terminal domain"/>
    <property type="match status" value="1"/>
</dbReference>
<proteinExistence type="predicted"/>
<dbReference type="Proteomes" id="UP000319383">
    <property type="component" value="Chromosome"/>
</dbReference>
<dbReference type="GO" id="GO:0004674">
    <property type="term" value="F:protein serine/threonine kinase activity"/>
    <property type="evidence" value="ECO:0007669"/>
    <property type="project" value="UniProtKB-KW"/>
</dbReference>
<dbReference type="PANTHER" id="PTHR35526">
    <property type="entry name" value="ANTI-SIGMA-F FACTOR RSBW-RELATED"/>
    <property type="match status" value="1"/>
</dbReference>
<feature type="domain" description="Histidine kinase/HSP90-like ATPase" evidence="2">
    <location>
        <begin position="33"/>
        <end position="138"/>
    </location>
</feature>
<dbReference type="InterPro" id="IPR003594">
    <property type="entry name" value="HATPase_dom"/>
</dbReference>
<dbReference type="InterPro" id="IPR036890">
    <property type="entry name" value="HATPase_C_sf"/>
</dbReference>
<evidence type="ECO:0000256" key="1">
    <source>
        <dbReference type="ARBA" id="ARBA00022527"/>
    </source>
</evidence>
<dbReference type="EMBL" id="CP036276">
    <property type="protein sequence ID" value="QDU44500.1"/>
    <property type="molecule type" value="Genomic_DNA"/>
</dbReference>
<organism evidence="3 4">
    <name type="scientific">Symmachiella dynata</name>
    <dbReference type="NCBI Taxonomy" id="2527995"/>
    <lineage>
        <taxon>Bacteria</taxon>
        <taxon>Pseudomonadati</taxon>
        <taxon>Planctomycetota</taxon>
        <taxon>Planctomycetia</taxon>
        <taxon>Planctomycetales</taxon>
        <taxon>Planctomycetaceae</taxon>
        <taxon>Symmachiella</taxon>
    </lineage>
</organism>
<gene>
    <name evidence="3" type="ORF">Mal52_29820</name>
</gene>
<sequence>MSSTNDMSRAEEFLFNIPSETAAGLKVQETIIQKLQERGFSERDIFGVRLALEEALVNAIKHGNRSDLSKQVRVEGWVDSSMLRVEIEDEGPGFQVNDVPDPTADENLERPSGRGIMLMQAFMSKIEYNEQGNCVILEKAREAAAGDPA</sequence>
<dbReference type="SUPFAM" id="SSF55874">
    <property type="entry name" value="ATPase domain of HSP90 chaperone/DNA topoisomerase II/histidine kinase"/>
    <property type="match status" value="1"/>
</dbReference>
<dbReference type="Pfam" id="PF13581">
    <property type="entry name" value="HATPase_c_2"/>
    <property type="match status" value="1"/>
</dbReference>
<evidence type="ECO:0000313" key="3">
    <source>
        <dbReference type="EMBL" id="QDU44500.1"/>
    </source>
</evidence>
<evidence type="ECO:0000259" key="2">
    <source>
        <dbReference type="Pfam" id="PF13581"/>
    </source>
</evidence>
<protein>
    <submittedName>
        <fullName evidence="3">Anti-sigma F factor</fullName>
    </submittedName>
</protein>
<dbReference type="InterPro" id="IPR050267">
    <property type="entry name" value="Anti-sigma-factor_SerPK"/>
</dbReference>
<dbReference type="CDD" id="cd16936">
    <property type="entry name" value="HATPase_RsbW-like"/>
    <property type="match status" value="1"/>
</dbReference>
<keyword evidence="4" id="KW-1185">Reference proteome</keyword>
<dbReference type="AlphaFoldDB" id="A0A517ZPY5"/>